<dbReference type="Proteomes" id="UP000193380">
    <property type="component" value="Unassembled WGS sequence"/>
</dbReference>
<gene>
    <name evidence="2" type="ORF">GSONMT00062502001</name>
</gene>
<feature type="compositionally biased region" description="Basic and acidic residues" evidence="1">
    <location>
        <begin position="222"/>
        <end position="232"/>
    </location>
</feature>
<reference evidence="2" key="1">
    <citation type="journal article" date="2014" name="Nat. Commun.">
        <title>The rainbow trout genome provides novel insights into evolution after whole-genome duplication in vertebrates.</title>
        <authorList>
            <person name="Berthelot C."/>
            <person name="Brunet F."/>
            <person name="Chalopin D."/>
            <person name="Juanchich A."/>
            <person name="Bernard M."/>
            <person name="Noel B."/>
            <person name="Bento P."/>
            <person name="Da Silva C."/>
            <person name="Labadie K."/>
            <person name="Alberti A."/>
            <person name="Aury J.M."/>
            <person name="Louis A."/>
            <person name="Dehais P."/>
            <person name="Bardou P."/>
            <person name="Montfort J."/>
            <person name="Klopp C."/>
            <person name="Cabau C."/>
            <person name="Gaspin C."/>
            <person name="Thorgaard G.H."/>
            <person name="Boussaha M."/>
            <person name="Quillet E."/>
            <person name="Guyomard R."/>
            <person name="Galiana D."/>
            <person name="Bobe J."/>
            <person name="Volff J.N."/>
            <person name="Genet C."/>
            <person name="Wincker P."/>
            <person name="Jaillon O."/>
            <person name="Roest Crollius H."/>
            <person name="Guiguen Y."/>
        </authorList>
    </citation>
    <scope>NUCLEOTIDE SEQUENCE [LARGE SCALE GENOMIC DNA]</scope>
</reference>
<protein>
    <submittedName>
        <fullName evidence="2">Uncharacterized protein</fullName>
    </submittedName>
</protein>
<accession>A0A060YSR2</accession>
<feature type="compositionally biased region" description="Polar residues" evidence="1">
    <location>
        <begin position="174"/>
        <end position="191"/>
    </location>
</feature>
<feature type="compositionally biased region" description="Basic residues" evidence="1">
    <location>
        <begin position="162"/>
        <end position="172"/>
    </location>
</feature>
<feature type="compositionally biased region" description="Polar residues" evidence="1">
    <location>
        <begin position="200"/>
        <end position="218"/>
    </location>
</feature>
<evidence type="ECO:0000313" key="3">
    <source>
        <dbReference type="Proteomes" id="UP000193380"/>
    </source>
</evidence>
<evidence type="ECO:0000256" key="1">
    <source>
        <dbReference type="SAM" id="MobiDB-lite"/>
    </source>
</evidence>
<feature type="region of interest" description="Disordered" evidence="1">
    <location>
        <begin position="110"/>
        <end position="256"/>
    </location>
</feature>
<evidence type="ECO:0000313" key="2">
    <source>
        <dbReference type="EMBL" id="CDQ92185.1"/>
    </source>
</evidence>
<dbReference type="STRING" id="8022.A0A060YSR2"/>
<dbReference type="EMBL" id="FR912906">
    <property type="protein sequence ID" value="CDQ92185.1"/>
    <property type="molecule type" value="Genomic_DNA"/>
</dbReference>
<proteinExistence type="predicted"/>
<reference evidence="2" key="2">
    <citation type="submission" date="2014-03" db="EMBL/GenBank/DDBJ databases">
        <authorList>
            <person name="Genoscope - CEA"/>
        </authorList>
    </citation>
    <scope>NUCLEOTIDE SEQUENCE</scope>
</reference>
<name>A0A060YSR2_ONCMY</name>
<organism evidence="2 3">
    <name type="scientific">Oncorhynchus mykiss</name>
    <name type="common">Rainbow trout</name>
    <name type="synonym">Salmo gairdneri</name>
    <dbReference type="NCBI Taxonomy" id="8022"/>
    <lineage>
        <taxon>Eukaryota</taxon>
        <taxon>Metazoa</taxon>
        <taxon>Chordata</taxon>
        <taxon>Craniata</taxon>
        <taxon>Vertebrata</taxon>
        <taxon>Euteleostomi</taxon>
        <taxon>Actinopterygii</taxon>
        <taxon>Neopterygii</taxon>
        <taxon>Teleostei</taxon>
        <taxon>Protacanthopterygii</taxon>
        <taxon>Salmoniformes</taxon>
        <taxon>Salmonidae</taxon>
        <taxon>Salmoninae</taxon>
        <taxon>Oncorhynchus</taxon>
    </lineage>
</organism>
<dbReference type="PaxDb" id="8022-A0A060YSR2"/>
<sequence>MPRCKDAVDLSREVPVFLLDSCNSFGCRHRSRPNSSFCRHPLHQLSPSPSLLIDLDLLHYVSFLPFLLHLCRKSNWIADRMKKLIKPKGGGGREGRALFYAAGSIENLADSADYPPDTQTAAGSDPRSAPVSPSPLRHATSLGDSDQAGGLCGLPLRSGLGGRRKLGSHRKLGSQSFSPGDQTTSPLQRLQSADRVIWEGQSSPTDTPMTSANNSQENVMEEGGRGEEDKAVSGDNIEGHLNSDPCCQSSKDKPAN</sequence>
<dbReference type="AlphaFoldDB" id="A0A060YSR2"/>